<keyword evidence="3" id="KW-1185">Reference proteome</keyword>
<protein>
    <submittedName>
        <fullName evidence="2">Uncharacterized protein</fullName>
    </submittedName>
</protein>
<reference evidence="2 3" key="1">
    <citation type="journal article" date="2023" name="Elife">
        <title>Identification of key yeast species and microbe-microbe interactions impacting larval growth of Drosophila in the wild.</title>
        <authorList>
            <person name="Mure A."/>
            <person name="Sugiura Y."/>
            <person name="Maeda R."/>
            <person name="Honda K."/>
            <person name="Sakurai N."/>
            <person name="Takahashi Y."/>
            <person name="Watada M."/>
            <person name="Katoh T."/>
            <person name="Gotoh A."/>
            <person name="Gotoh Y."/>
            <person name="Taniguchi I."/>
            <person name="Nakamura K."/>
            <person name="Hayashi T."/>
            <person name="Katayama T."/>
            <person name="Uemura T."/>
            <person name="Hattori Y."/>
        </authorList>
    </citation>
    <scope>NUCLEOTIDE SEQUENCE [LARGE SCALE GENOMIC DNA]</scope>
    <source>
        <strain evidence="2 3">SC-9</strain>
    </source>
</reference>
<dbReference type="RefSeq" id="XP_064851495.1">
    <property type="nucleotide sequence ID" value="XM_064995423.1"/>
</dbReference>
<dbReference type="Proteomes" id="UP001360560">
    <property type="component" value="Unassembled WGS sequence"/>
</dbReference>
<dbReference type="AlphaFoldDB" id="A0AAV5QHS9"/>
<organism evidence="2 3">
    <name type="scientific">Saccharomycopsis crataegensis</name>
    <dbReference type="NCBI Taxonomy" id="43959"/>
    <lineage>
        <taxon>Eukaryota</taxon>
        <taxon>Fungi</taxon>
        <taxon>Dikarya</taxon>
        <taxon>Ascomycota</taxon>
        <taxon>Saccharomycotina</taxon>
        <taxon>Saccharomycetes</taxon>
        <taxon>Saccharomycopsidaceae</taxon>
        <taxon>Saccharomycopsis</taxon>
    </lineage>
</organism>
<proteinExistence type="predicted"/>
<comment type="caution">
    <text evidence="2">The sequence shown here is derived from an EMBL/GenBank/DDBJ whole genome shotgun (WGS) entry which is preliminary data.</text>
</comment>
<evidence type="ECO:0000313" key="3">
    <source>
        <dbReference type="Proteomes" id="UP001360560"/>
    </source>
</evidence>
<gene>
    <name evidence="2" type="ORF">DASC09_018200</name>
</gene>
<dbReference type="InterPro" id="IPR025212">
    <property type="entry name" value="CAD_CENP-Q"/>
</dbReference>
<evidence type="ECO:0000256" key="1">
    <source>
        <dbReference type="SAM" id="MobiDB-lite"/>
    </source>
</evidence>
<dbReference type="Pfam" id="PF13094">
    <property type="entry name" value="CENP-Q"/>
    <property type="match status" value="1"/>
</dbReference>
<dbReference type="GeneID" id="90072474"/>
<evidence type="ECO:0000313" key="2">
    <source>
        <dbReference type="EMBL" id="GMM34495.1"/>
    </source>
</evidence>
<sequence length="386" mass="43585">MARTKNKTTKNTRKPIPIARRRQKHIQGKINPKVSTVDRGGSQEAEWVSEEMESSGIYNDDTDNNINNNSVRSPSAPLVFTKRMKNGPLLPSKPSSKAKAISKSSQAAEDASLINKAALNDLKLQTIKKRILTRTAQKRWEELSPGSFEEIMKLLLLSVEPSLRLMKSQKQKKEGRRILNKLIKESRAELDGILVPIGFKDQNFNFDYLVKRVSYLQKTYSQNLEQVSELERTLAKERIIYKNNKNYLEKLQKTYRSEEKAFAHTEKNMLRSLKTNDIANMNSDPENSKFVNDYVTNSSDGINLKLSAGSLAPLDLSTDVQELLSSVIPPSFSKSFGNIKNYDPNEDEDIAPLLAQLSKNLKQLDQNVVALKDLSGVINKTDSLLN</sequence>
<dbReference type="EMBL" id="BTFZ01000002">
    <property type="protein sequence ID" value="GMM34495.1"/>
    <property type="molecule type" value="Genomic_DNA"/>
</dbReference>
<name>A0AAV5QHS9_9ASCO</name>
<feature type="region of interest" description="Disordered" evidence="1">
    <location>
        <begin position="1"/>
        <end position="20"/>
    </location>
</feature>
<accession>A0AAV5QHS9</accession>